<feature type="domain" description="FecR protein" evidence="2">
    <location>
        <begin position="135"/>
        <end position="214"/>
    </location>
</feature>
<dbReference type="PIRSF" id="PIRSF018266">
    <property type="entry name" value="FecR"/>
    <property type="match status" value="1"/>
</dbReference>
<keyword evidence="1" id="KW-0472">Membrane</keyword>
<sequence>MKEDMSEDILIKYILGETTEIEAREVEAWTASSSANAQKLEEINIILEASSRLAQVSPLEETEAWENFKRNRELANSQPSKVIPIKTGTNWLRIAAAVLLLIGCGWGAIYLYNGQKGTTQDWVNLQATDKVLTDTLPDGSIVHVNKNSSIAYNSNFKTRRVVKLTGEAFFNIKHNAAVPFTVHVNGINIADVGTAFNVKSKLHNTEIIVESGIVSVSNNNNAVQLHARQMVSIKPGDKAFKIERSDDLLYNYYVSNTFIANKTPLWHLVDVLNEAYNADIKIENNTLRNTPITVTIRLQDSLTNILALIKDTTPGMQVDEAGKTMIIK</sequence>
<dbReference type="AlphaFoldDB" id="A0A1H1PVR6"/>
<dbReference type="Pfam" id="PF16344">
    <property type="entry name" value="FecR_C"/>
    <property type="match status" value="1"/>
</dbReference>
<dbReference type="InterPro" id="IPR012373">
    <property type="entry name" value="Ferrdict_sens_TM"/>
</dbReference>
<keyword evidence="1" id="KW-1133">Transmembrane helix</keyword>
<organism evidence="4 5">
    <name type="scientific">Mucilaginibacter mallensis</name>
    <dbReference type="NCBI Taxonomy" id="652787"/>
    <lineage>
        <taxon>Bacteria</taxon>
        <taxon>Pseudomonadati</taxon>
        <taxon>Bacteroidota</taxon>
        <taxon>Sphingobacteriia</taxon>
        <taxon>Sphingobacteriales</taxon>
        <taxon>Sphingobacteriaceae</taxon>
        <taxon>Mucilaginibacter</taxon>
    </lineage>
</organism>
<proteinExistence type="predicted"/>
<dbReference type="Pfam" id="PF04773">
    <property type="entry name" value="FecR"/>
    <property type="match status" value="1"/>
</dbReference>
<name>A0A1H1PVR6_MUCMA</name>
<accession>A0A1H1PVR6</accession>
<evidence type="ECO:0000313" key="5">
    <source>
        <dbReference type="Proteomes" id="UP000199679"/>
    </source>
</evidence>
<keyword evidence="5" id="KW-1185">Reference proteome</keyword>
<dbReference type="GO" id="GO:0016989">
    <property type="term" value="F:sigma factor antagonist activity"/>
    <property type="evidence" value="ECO:0007669"/>
    <property type="project" value="TreeGrafter"/>
</dbReference>
<dbReference type="InterPro" id="IPR032508">
    <property type="entry name" value="FecR_C"/>
</dbReference>
<evidence type="ECO:0000259" key="3">
    <source>
        <dbReference type="Pfam" id="PF16344"/>
    </source>
</evidence>
<evidence type="ECO:0000256" key="1">
    <source>
        <dbReference type="SAM" id="Phobius"/>
    </source>
</evidence>
<reference evidence="4 5" key="1">
    <citation type="submission" date="2016-10" db="EMBL/GenBank/DDBJ databases">
        <authorList>
            <person name="de Groot N.N."/>
        </authorList>
    </citation>
    <scope>NUCLEOTIDE SEQUENCE [LARGE SCALE GENOMIC DNA]</scope>
    <source>
        <strain evidence="4 5">MP1X4</strain>
    </source>
</reference>
<protein>
    <submittedName>
        <fullName evidence="4">FecR family protein</fullName>
    </submittedName>
</protein>
<dbReference type="RefSeq" id="WP_091369132.1">
    <property type="nucleotide sequence ID" value="NZ_LT629740.1"/>
</dbReference>
<dbReference type="InterPro" id="IPR006860">
    <property type="entry name" value="FecR"/>
</dbReference>
<evidence type="ECO:0000259" key="2">
    <source>
        <dbReference type="Pfam" id="PF04773"/>
    </source>
</evidence>
<keyword evidence="1" id="KW-0812">Transmembrane</keyword>
<feature type="domain" description="Protein FecR C-terminal" evidence="3">
    <location>
        <begin position="258"/>
        <end position="326"/>
    </location>
</feature>
<gene>
    <name evidence="4" type="ORF">SAMN05216490_0634</name>
</gene>
<dbReference type="PANTHER" id="PTHR30273">
    <property type="entry name" value="PERIPLASMIC SIGNAL SENSOR AND SIGMA FACTOR ACTIVATOR FECR-RELATED"/>
    <property type="match status" value="1"/>
</dbReference>
<dbReference type="EMBL" id="LT629740">
    <property type="protein sequence ID" value="SDS15308.1"/>
    <property type="molecule type" value="Genomic_DNA"/>
</dbReference>
<dbReference type="Proteomes" id="UP000199679">
    <property type="component" value="Chromosome I"/>
</dbReference>
<dbReference type="OrthoDB" id="1452822at2"/>
<dbReference type="STRING" id="652787.SAMN05216490_0634"/>
<dbReference type="PANTHER" id="PTHR30273:SF2">
    <property type="entry name" value="PROTEIN FECR"/>
    <property type="match status" value="1"/>
</dbReference>
<evidence type="ECO:0000313" key="4">
    <source>
        <dbReference type="EMBL" id="SDS15308.1"/>
    </source>
</evidence>
<dbReference type="Gene3D" id="3.55.50.30">
    <property type="match status" value="1"/>
</dbReference>
<dbReference type="Gene3D" id="2.60.120.1440">
    <property type="match status" value="1"/>
</dbReference>
<feature type="transmembrane region" description="Helical" evidence="1">
    <location>
        <begin position="91"/>
        <end position="112"/>
    </location>
</feature>